<keyword evidence="2" id="KW-1185">Reference proteome</keyword>
<accession>A0ABV0TLK7</accession>
<dbReference type="EMBL" id="JAHRIQ010036771">
    <property type="protein sequence ID" value="MEQ2233240.1"/>
    <property type="molecule type" value="Genomic_DNA"/>
</dbReference>
<evidence type="ECO:0000313" key="2">
    <source>
        <dbReference type="Proteomes" id="UP001482620"/>
    </source>
</evidence>
<gene>
    <name evidence="1" type="ORF">ILYODFUR_019881</name>
</gene>
<name>A0ABV0TLK7_9TELE</name>
<comment type="caution">
    <text evidence="1">The sequence shown here is derived from an EMBL/GenBank/DDBJ whole genome shotgun (WGS) entry which is preliminary data.</text>
</comment>
<protein>
    <submittedName>
        <fullName evidence="1">Uncharacterized protein</fullName>
    </submittedName>
</protein>
<dbReference type="Proteomes" id="UP001482620">
    <property type="component" value="Unassembled WGS sequence"/>
</dbReference>
<proteinExistence type="predicted"/>
<organism evidence="1 2">
    <name type="scientific">Ilyodon furcidens</name>
    <name type="common">goldbreast splitfin</name>
    <dbReference type="NCBI Taxonomy" id="33524"/>
    <lineage>
        <taxon>Eukaryota</taxon>
        <taxon>Metazoa</taxon>
        <taxon>Chordata</taxon>
        <taxon>Craniata</taxon>
        <taxon>Vertebrata</taxon>
        <taxon>Euteleostomi</taxon>
        <taxon>Actinopterygii</taxon>
        <taxon>Neopterygii</taxon>
        <taxon>Teleostei</taxon>
        <taxon>Neoteleostei</taxon>
        <taxon>Acanthomorphata</taxon>
        <taxon>Ovalentaria</taxon>
        <taxon>Atherinomorphae</taxon>
        <taxon>Cyprinodontiformes</taxon>
        <taxon>Goodeidae</taxon>
        <taxon>Ilyodon</taxon>
    </lineage>
</organism>
<reference evidence="1 2" key="1">
    <citation type="submission" date="2021-06" db="EMBL/GenBank/DDBJ databases">
        <authorList>
            <person name="Palmer J.M."/>
        </authorList>
    </citation>
    <scope>NUCLEOTIDE SEQUENCE [LARGE SCALE GENOMIC DNA]</scope>
    <source>
        <strain evidence="2">if_2019</strain>
        <tissue evidence="1">Muscle</tissue>
    </source>
</reference>
<sequence length="106" mass="11772">MDEFQLQMETSPPKCSSFSFSTPPISFTPLFHTTVDSGDISSTVGGISFLSTACTPTSLLWKNSCFTHTEHLTQKWAHIPRQYPQHWNNLVPQAGMLTSSPGFHQA</sequence>
<evidence type="ECO:0000313" key="1">
    <source>
        <dbReference type="EMBL" id="MEQ2233240.1"/>
    </source>
</evidence>